<feature type="compositionally biased region" description="Low complexity" evidence="1">
    <location>
        <begin position="1632"/>
        <end position="1646"/>
    </location>
</feature>
<keyword evidence="2" id="KW-1185">Reference proteome</keyword>
<feature type="compositionally biased region" description="Polar residues" evidence="1">
    <location>
        <begin position="2346"/>
        <end position="2355"/>
    </location>
</feature>
<feature type="compositionally biased region" description="Polar residues" evidence="1">
    <location>
        <begin position="1205"/>
        <end position="1223"/>
    </location>
</feature>
<organism evidence="2 3">
    <name type="scientific">Nicrophorus vespilloides</name>
    <name type="common">Boreal carrion beetle</name>
    <dbReference type="NCBI Taxonomy" id="110193"/>
    <lineage>
        <taxon>Eukaryota</taxon>
        <taxon>Metazoa</taxon>
        <taxon>Ecdysozoa</taxon>
        <taxon>Arthropoda</taxon>
        <taxon>Hexapoda</taxon>
        <taxon>Insecta</taxon>
        <taxon>Pterygota</taxon>
        <taxon>Neoptera</taxon>
        <taxon>Endopterygota</taxon>
        <taxon>Coleoptera</taxon>
        <taxon>Polyphaga</taxon>
        <taxon>Staphyliniformia</taxon>
        <taxon>Silphidae</taxon>
        <taxon>Nicrophorinae</taxon>
        <taxon>Nicrophorus</taxon>
    </lineage>
</organism>
<feature type="compositionally biased region" description="Polar residues" evidence="1">
    <location>
        <begin position="1477"/>
        <end position="1491"/>
    </location>
</feature>
<feature type="region of interest" description="Disordered" evidence="1">
    <location>
        <begin position="2051"/>
        <end position="2071"/>
    </location>
</feature>
<dbReference type="Proteomes" id="UP000695000">
    <property type="component" value="Unplaced"/>
</dbReference>
<feature type="region of interest" description="Disordered" evidence="1">
    <location>
        <begin position="1931"/>
        <end position="1999"/>
    </location>
</feature>
<name>A0ABM1N5R2_NICVS</name>
<reference evidence="3" key="1">
    <citation type="submission" date="2025-08" db="UniProtKB">
        <authorList>
            <consortium name="RefSeq"/>
        </authorList>
    </citation>
    <scope>IDENTIFICATION</scope>
    <source>
        <tissue evidence="3">Whole Larva</tissue>
    </source>
</reference>
<feature type="compositionally biased region" description="Polar residues" evidence="1">
    <location>
        <begin position="1757"/>
        <end position="1769"/>
    </location>
</feature>
<sequence>MATVELHKQNSSVNVRKMYSGEDFRKISKEERILNSNEETLETKIKALIKTWGEFGSLKCMPSQENFHTLAQYLKNHTLNIVLSFNWLKHKDIYYKQLVHAIDKCSKYFVVNTSFQLTCRKLLGVAKSPWQKLPIIRMLNCSKPLIQIEDYNYFVYEESGYFISMRLQKLCEDRCEDMALNLTRTYIKCCEWADMYNKNMYISADQRKFVFDVYLALLYKLNQTKEMSGLLKEMTFSDGVDMVRRFSCKLITASKIWLNSICIAQLSGTIFLTRGVMQPVEEIEVYLNELLEVWLATYENDEDQEDLIACLRRIMRNAFTSSHMYLIVRKLDCKFGIRMRNYNVEVYIQALNTDMNLLEKLKTDNDNEEKVTETTIRVADGLLRLANLLKDNLRVSRECLLSAFSLRPSLESLLQIEGAARASGYNVLDTGQWTCRFHKPAQPEDDLLILCDYCNDYSLELKLNNPALKQPNTALSEALRTNRMGLSEEICDDLVVIIFCTRYQLLSWLQCWDDLHRLCIMYLNDPVKTKNLITELKYVDVDYTPFLLKREMEMAESQLFEETILNEYTDLKKKKKRKRVVSSGEDETSDDESLCPTAKDPDAIKTLRLFRKSLKSVQVEPEQSAALSADIHHPSVETCPVVVTTQSSSSAHDYTVTNRVINDDEETPRNESKAVLHIRKDLFETSAWPCLHKPNERVVQTNEKNSKKNFSQEPVTQAKIEEEVKNTEYDNLVSAEAKPVNELGSGADINDNNVLDLEAEKRLLEGPDDCEDLHELEQALFGDTDMTSLNRIMETSTGRLYVDDNTIEVDEDLLLDERFDGYQLNLKSESNSVTNDSSNAVEVKESMLVDEHNLVAESNSVSNITKIETTSPKLNSAKKILDDWAIEENDIVESKVEAYTFRINPNELVIFEDMEVDNTLEPVVEEINCDDVKPAMEGTCPVTCTVGTEVAIKTELPQTESVASVQAPVERVSPLLTIDKSPLVVSKDSKNKIDNETVVVDDEPENVVVSRTRSSALSQLPDQVKYNLRECRVVLNRVKEPPIAVQKPVKRKRKAARKAWVTRRKQKKSEFVESNVSQQGTKDENYNSLCNVQKKPIRDPVVLEALKKKLLVESDTMNPRVVLERLNDSSMKSLLARVPGIKDLNLMRPESTDRVVNVVQVAGGRTSSTVTSGNTQTSTQVSPHIQRIGQPRSEKNSEPSNSESATSDKATSNSYKSAVTQSPTLINMLTQQITRPSHGTRSRTGPIINIISQQSIKPAIKVENNSSISPANQDSQANSTSRTTPIQNSDTSSNSGPLKSVVGGKIYPAHTVPTRPKSDSTQAVSTSTDSSNREECSIVKIASSKSMEKNSETLPKFQQAFGKSVYQNSVDSTNATTNNLTNNVTDDIDKDKQQNKNACVSMQPIQGSVIYTRQVPVGQAINLIPQTRGQVFRIATSTNPKDTVIQNKMNALLAAALQGKTKSSEPLTEDSDAPDSNVHNGTDNVGTTRIQVAQPSLVQTSRIVKPVLQIPTNVIRNTPQTNLSSTTLEQLREFDMVYKQVTERSSTSTPADAGSAASTESNDSTTSPQCISVTYLNQTQKLNCSSVVVVSSYNNLQPAVSPALSVASQGSSSPCVTPASTPTPVLPKVAVKTTKGGGKTIKTAPIHPAKTSPNIPKPQQKSQEDEQTTQRIFDILAEYAEQLRNSPDLNNKPAPRRRSNPPTNPSQNSKRKKSSSSKKSGQCSLSSDADIDDPRTAGSEDSSCGIVQISMQDDEQTSAAGNASESNDSTPTTTTTRQQLILTDSSHTQTRNLIIADSSVGEALKMPNTAVLVPGNYIMPVSMVKGGQQIAVVSGGSKILATVPARSGPNMLLFQSFLNQTRKTNVSTVKYSTIQPLTGISSQTLAGVSAQPPVILPPPGHGISTVTLGQPIAIKTIEETERVNTEIVLTISQSRETNRTPAEDNPQPDSSTSIATKLESDIDENTAMSESSSDKKLYHKQPLKTTSTSNSTTTTTTAPIATPVIAQNIKIEETSDSSNTQGMMTLNINPMDVKGEKIEERRVQSVLVTAGSSNGPMLSRSPSRSKQLGSGSSGVVVVSAATATVTAANTTATVIKTESAPKEKFSKHTKKNDKTQQNHAFCMQGRLRTKTAGGRVDKDGGQQFGTHRRQAAMDREIRLQKSLSEECEDLGVDEPNSCDLFPEAVLFDAHNSPSFDQTSQELLRRTSVLHAQQQDKADDQKLTLFADDDLMFDASHHPSVDVKKQYSQKELRMTHKVVINGQCSVASAVPVPSATVTAAIAATTGQCKDNTLLQTCTSMSDVTLSSPLSPEKYHANTPPATNKSMLKYSNKKRADRKPTDNWPIEVSSSEDVTTGSSDRMKSSNSSDNCANKNSRSDEDVSDNALKKVVHISISKTECSDNHCDSDCDSVSGRGSRKSSRNKCTCNNGMTEVCSNSRKRPSTQQQHISNPHKKAFSTKTDNSC</sequence>
<accession>A0ABM1N5R2</accession>
<proteinExistence type="predicted"/>
<feature type="region of interest" description="Disordered" evidence="1">
    <location>
        <begin position="2398"/>
        <end position="2463"/>
    </location>
</feature>
<protein>
    <submittedName>
        <fullName evidence="3">Uncharacterized protein LOC108566683 isoform X1</fullName>
    </submittedName>
</protein>
<feature type="compositionally biased region" description="Low complexity" evidence="1">
    <location>
        <begin position="1985"/>
        <end position="1997"/>
    </location>
</feature>
<feature type="compositionally biased region" description="Polar residues" evidence="1">
    <location>
        <begin position="1543"/>
        <end position="1567"/>
    </location>
</feature>
<feature type="compositionally biased region" description="Polar residues" evidence="1">
    <location>
        <begin position="1166"/>
        <end position="1183"/>
    </location>
</feature>
<feature type="region of interest" description="Disordered" evidence="1">
    <location>
        <begin position="2303"/>
        <end position="2381"/>
    </location>
</feature>
<evidence type="ECO:0000313" key="3">
    <source>
        <dbReference type="RefSeq" id="XP_017782162.1"/>
    </source>
</evidence>
<feature type="region of interest" description="Disordered" evidence="1">
    <location>
        <begin position="576"/>
        <end position="597"/>
    </location>
</feature>
<feature type="compositionally biased region" description="Low complexity" evidence="1">
    <location>
        <begin position="1717"/>
        <end position="1727"/>
    </location>
</feature>
<feature type="compositionally biased region" description="Polar residues" evidence="1">
    <location>
        <begin position="2421"/>
        <end position="2448"/>
    </location>
</feature>
<feature type="region of interest" description="Disordered" evidence="1">
    <location>
        <begin position="1460"/>
        <end position="1491"/>
    </location>
</feature>
<feature type="compositionally biased region" description="Acidic residues" evidence="1">
    <location>
        <begin position="584"/>
        <end position="593"/>
    </location>
</feature>
<feature type="region of interest" description="Disordered" evidence="1">
    <location>
        <begin position="1266"/>
        <end position="1334"/>
    </location>
</feature>
<feature type="compositionally biased region" description="Polar residues" evidence="1">
    <location>
        <begin position="1319"/>
        <end position="1330"/>
    </location>
</feature>
<feature type="region of interest" description="Disordered" evidence="1">
    <location>
        <begin position="1541"/>
        <end position="1567"/>
    </location>
</feature>
<feature type="region of interest" description="Disordered" evidence="1">
    <location>
        <begin position="1684"/>
        <end position="1784"/>
    </location>
</feature>
<dbReference type="RefSeq" id="XP_017782162.1">
    <property type="nucleotide sequence ID" value="XM_017926673.1"/>
</dbReference>
<feature type="compositionally biased region" description="Polar residues" evidence="1">
    <location>
        <begin position="2051"/>
        <end position="2068"/>
    </location>
</feature>
<gene>
    <name evidence="3" type="primary">LOC108566683</name>
</gene>
<feature type="region of interest" description="Disordered" evidence="1">
    <location>
        <begin position="1166"/>
        <end position="1223"/>
    </location>
</feature>
<evidence type="ECO:0000256" key="1">
    <source>
        <dbReference type="SAM" id="MobiDB-lite"/>
    </source>
</evidence>
<feature type="region of interest" description="Disordered" evidence="1">
    <location>
        <begin position="1632"/>
        <end position="1668"/>
    </location>
</feature>
<evidence type="ECO:0000313" key="2">
    <source>
        <dbReference type="Proteomes" id="UP000695000"/>
    </source>
</evidence>
<feature type="compositionally biased region" description="Polar residues" evidence="1">
    <location>
        <begin position="1651"/>
        <end position="1661"/>
    </location>
</feature>
<feature type="compositionally biased region" description="Polar residues" evidence="1">
    <location>
        <begin position="1266"/>
        <end position="1297"/>
    </location>
</feature>
<dbReference type="GeneID" id="108566683"/>